<comment type="cofactor">
    <cofactor evidence="1">
        <name>Mg(2+)</name>
        <dbReference type="ChEBI" id="CHEBI:18420"/>
    </cofactor>
</comment>
<dbReference type="InterPro" id="IPR000092">
    <property type="entry name" value="Polyprenyl_synt"/>
</dbReference>
<dbReference type="GO" id="GO:0046872">
    <property type="term" value="F:metal ion binding"/>
    <property type="evidence" value="ECO:0007669"/>
    <property type="project" value="UniProtKB-KW"/>
</dbReference>
<evidence type="ECO:0000256" key="4">
    <source>
        <dbReference type="ARBA" id="ARBA00022842"/>
    </source>
</evidence>
<sequence length="130" mass="14611">MSLKGSEVAIYSERIKYLFDYTMANGKYARSSLALDTYKALTPNASQEKLVSAAKVCSSIELMQTFYLIIDDIMDDAKLRRGKPCWHTLPGIGLNAINDGLLLDCSIDWVIREAIPQHPHQATILQTLYE</sequence>
<keyword evidence="7" id="KW-1185">Reference proteome</keyword>
<evidence type="ECO:0000256" key="2">
    <source>
        <dbReference type="ARBA" id="ARBA00022679"/>
    </source>
</evidence>
<reference evidence="8" key="1">
    <citation type="submission" date="2022-11" db="UniProtKB">
        <authorList>
            <consortium name="WormBaseParasite"/>
        </authorList>
    </citation>
    <scope>IDENTIFICATION</scope>
</reference>
<evidence type="ECO:0000256" key="5">
    <source>
        <dbReference type="ARBA" id="ARBA00033740"/>
    </source>
</evidence>
<protein>
    <recommendedName>
        <fullName evidence="6">Farnesyl pyrophosphate synthase</fullName>
    </recommendedName>
</protein>
<dbReference type="PROSITE" id="PS00723">
    <property type="entry name" value="POLYPRENYL_SYNTHASE_1"/>
    <property type="match status" value="1"/>
</dbReference>
<dbReference type="SUPFAM" id="SSF48576">
    <property type="entry name" value="Terpenoid synthases"/>
    <property type="match status" value="1"/>
</dbReference>
<dbReference type="GO" id="GO:0045337">
    <property type="term" value="P:farnesyl diphosphate biosynthetic process"/>
    <property type="evidence" value="ECO:0007669"/>
    <property type="project" value="TreeGrafter"/>
</dbReference>
<dbReference type="PANTHER" id="PTHR11525">
    <property type="entry name" value="FARNESYL-PYROPHOSPHATE SYNTHETASE"/>
    <property type="match status" value="1"/>
</dbReference>
<accession>A0A914CH89</accession>
<dbReference type="GO" id="GO:0005737">
    <property type="term" value="C:cytoplasm"/>
    <property type="evidence" value="ECO:0007669"/>
    <property type="project" value="TreeGrafter"/>
</dbReference>
<organism evidence="7 8">
    <name type="scientific">Acrobeloides nanus</name>
    <dbReference type="NCBI Taxonomy" id="290746"/>
    <lineage>
        <taxon>Eukaryota</taxon>
        <taxon>Metazoa</taxon>
        <taxon>Ecdysozoa</taxon>
        <taxon>Nematoda</taxon>
        <taxon>Chromadorea</taxon>
        <taxon>Rhabditida</taxon>
        <taxon>Tylenchina</taxon>
        <taxon>Cephalobomorpha</taxon>
        <taxon>Cephaloboidea</taxon>
        <taxon>Cephalobidae</taxon>
        <taxon>Acrobeloides</taxon>
    </lineage>
</organism>
<dbReference type="PANTHER" id="PTHR11525:SF0">
    <property type="entry name" value="FARNESYL PYROPHOSPHATE SYNTHASE"/>
    <property type="match status" value="1"/>
</dbReference>
<name>A0A914CH89_9BILA</name>
<dbReference type="Proteomes" id="UP000887540">
    <property type="component" value="Unplaced"/>
</dbReference>
<evidence type="ECO:0000256" key="1">
    <source>
        <dbReference type="ARBA" id="ARBA00001946"/>
    </source>
</evidence>
<comment type="pathway">
    <text evidence="5">Pheromone biosynthesis.</text>
</comment>
<dbReference type="InterPro" id="IPR008949">
    <property type="entry name" value="Isoprenoid_synthase_dom_sf"/>
</dbReference>
<dbReference type="GO" id="GO:0004337">
    <property type="term" value="F:(2E,6E)-farnesyl diphosphate synthase activity"/>
    <property type="evidence" value="ECO:0007669"/>
    <property type="project" value="TreeGrafter"/>
</dbReference>
<dbReference type="WBParaSite" id="ACRNAN_scaffold1066.g26292.t1">
    <property type="protein sequence ID" value="ACRNAN_scaffold1066.g26292.t1"/>
    <property type="gene ID" value="ACRNAN_scaffold1066.g26292"/>
</dbReference>
<evidence type="ECO:0000256" key="3">
    <source>
        <dbReference type="ARBA" id="ARBA00022723"/>
    </source>
</evidence>
<dbReference type="Gene3D" id="1.10.600.10">
    <property type="entry name" value="Farnesyl Diphosphate Synthase"/>
    <property type="match status" value="1"/>
</dbReference>
<keyword evidence="3" id="KW-0479">Metal-binding</keyword>
<dbReference type="Pfam" id="PF00348">
    <property type="entry name" value="polyprenyl_synt"/>
    <property type="match status" value="1"/>
</dbReference>
<evidence type="ECO:0000313" key="8">
    <source>
        <dbReference type="WBParaSite" id="ACRNAN_scaffold1066.g26292.t1"/>
    </source>
</evidence>
<dbReference type="GO" id="GO:0042811">
    <property type="term" value="P:pheromone biosynthetic process"/>
    <property type="evidence" value="ECO:0007669"/>
    <property type="project" value="UniProtKB-ARBA"/>
</dbReference>
<evidence type="ECO:0000256" key="6">
    <source>
        <dbReference type="ARBA" id="ARBA00034546"/>
    </source>
</evidence>
<evidence type="ECO:0000313" key="7">
    <source>
        <dbReference type="Proteomes" id="UP000887540"/>
    </source>
</evidence>
<keyword evidence="4" id="KW-0460">Magnesium</keyword>
<dbReference type="AlphaFoldDB" id="A0A914CH89"/>
<dbReference type="GO" id="GO:0004161">
    <property type="term" value="F:dimethylallyltranstransferase activity"/>
    <property type="evidence" value="ECO:0007669"/>
    <property type="project" value="TreeGrafter"/>
</dbReference>
<dbReference type="InterPro" id="IPR033749">
    <property type="entry name" value="Polyprenyl_synt_CS"/>
</dbReference>
<proteinExistence type="predicted"/>
<dbReference type="InterPro" id="IPR039702">
    <property type="entry name" value="FPS1-like"/>
</dbReference>
<keyword evidence="2" id="KW-0808">Transferase</keyword>